<organism evidence="4 5">
    <name type="scientific">Pseudogymnoascus verrucosus</name>
    <dbReference type="NCBI Taxonomy" id="342668"/>
    <lineage>
        <taxon>Eukaryota</taxon>
        <taxon>Fungi</taxon>
        <taxon>Dikarya</taxon>
        <taxon>Ascomycota</taxon>
        <taxon>Pezizomycotina</taxon>
        <taxon>Leotiomycetes</taxon>
        <taxon>Thelebolales</taxon>
        <taxon>Thelebolaceae</taxon>
        <taxon>Pseudogymnoascus</taxon>
    </lineage>
</organism>
<dbReference type="SUPFAM" id="SSF57701">
    <property type="entry name" value="Zn2/Cys6 DNA-binding domain"/>
    <property type="match status" value="1"/>
</dbReference>
<dbReference type="RefSeq" id="XP_059319713.1">
    <property type="nucleotide sequence ID" value="XM_059463599.1"/>
</dbReference>
<name>A0A1B8GLS6_9PEZI</name>
<proteinExistence type="predicted"/>
<dbReference type="PANTHER" id="PTHR47785">
    <property type="entry name" value="ZN(II)2CYS6 TRANSCRIPTION FACTOR (EUROFUNG)-RELATED-RELATED"/>
    <property type="match status" value="1"/>
</dbReference>
<sequence>MEEASPTSRPSKAARIGTRRGASAMLADQISETSRPFRPTIRGPTACEVCRNRKTKCDNLRPTCSYCSRVGATCSYLNDDEAAILHINGVPQLLQVVEHIKDLFQHQQVQQCHQQNLLPSPGAYEDIQQNYRPTCRHNYYKTTKSDERLPERDTNRLLQNIFPTNLRSVLKWRVFPQPCPHSIAMVDDDISYPQQSSLPSLELCELSRLEAKYIACVHAKNPILDLVTLHDLISQVAEHGLDWSARTCLVSMVCALGAISEEYTHAYTPDRISGSCLPHDEAFKYWDIAMKRLGFVIGQNNIESVQCLCLTGIWYMCNMQPLQGWKYFALASNTWYSMTNSRLAFMATDNEYGQEQSLTREQSLYFTCFKSECELTIELSLPKSILERMDYPYTFPFPPNIDRELVVGEDIHGERRTWYYYLAEIACRHLINRIIEATQLKILDPSAAGIERMLRDLEMFETQVNDWYLSLPPSIKFPHPFGTIQPLEDEINQLLRARYLGIRELCCRPFVELVINNDLSNMPSELLAKVGGIASQGLQYCMFRLQAVPPQYRHHGLWFQLPNSTTCALILLAADRARHELQPNAIEHIKMPQGWREQILTTHDLLAGYWKSRQGSVWAYFQVFQWALDGCITSL</sequence>
<keyword evidence="5" id="KW-1185">Reference proteome</keyword>
<dbReference type="PROSITE" id="PS50048">
    <property type="entry name" value="ZN2_CY6_FUNGAL_2"/>
    <property type="match status" value="1"/>
</dbReference>
<accession>A0A1B8GLS6</accession>
<dbReference type="PANTHER" id="PTHR47785:SF5">
    <property type="entry name" value="ZN(II)2CYS6 TRANSCRIPTION FACTOR (EUROFUNG)"/>
    <property type="match status" value="1"/>
</dbReference>
<dbReference type="CDD" id="cd12148">
    <property type="entry name" value="fungal_TF_MHR"/>
    <property type="match status" value="1"/>
</dbReference>
<dbReference type="SMART" id="SM00066">
    <property type="entry name" value="GAL4"/>
    <property type="match status" value="1"/>
</dbReference>
<gene>
    <name evidence="4" type="ORF">VE01_04224</name>
</gene>
<evidence type="ECO:0000256" key="1">
    <source>
        <dbReference type="ARBA" id="ARBA00023242"/>
    </source>
</evidence>
<dbReference type="Gene3D" id="4.10.240.10">
    <property type="entry name" value="Zn(2)-C6 fungal-type DNA-binding domain"/>
    <property type="match status" value="1"/>
</dbReference>
<dbReference type="CDD" id="cd00067">
    <property type="entry name" value="GAL4"/>
    <property type="match status" value="1"/>
</dbReference>
<reference evidence="4 5" key="1">
    <citation type="submission" date="2016-03" db="EMBL/GenBank/DDBJ databases">
        <title>Comparative genomics of Pseudogymnoascus destructans, the fungus causing white-nose syndrome of bats.</title>
        <authorList>
            <person name="Palmer J.M."/>
            <person name="Drees K.P."/>
            <person name="Foster J.T."/>
            <person name="Lindner D.L."/>
        </authorList>
    </citation>
    <scope>NUCLEOTIDE SEQUENCE [LARGE SCALE GENOMIC DNA]</scope>
    <source>
        <strain evidence="4 5">UAMH 10579</strain>
    </source>
</reference>
<dbReference type="GeneID" id="28837610"/>
<dbReference type="STRING" id="342668.A0A1B8GLS6"/>
<evidence type="ECO:0000313" key="5">
    <source>
        <dbReference type="Proteomes" id="UP000091956"/>
    </source>
</evidence>
<dbReference type="EMBL" id="KV460226">
    <property type="protein sequence ID" value="OBT96756.2"/>
    <property type="molecule type" value="Genomic_DNA"/>
</dbReference>
<keyword evidence="1" id="KW-0539">Nucleus</keyword>
<dbReference type="GO" id="GO:0000981">
    <property type="term" value="F:DNA-binding transcription factor activity, RNA polymerase II-specific"/>
    <property type="evidence" value="ECO:0007669"/>
    <property type="project" value="InterPro"/>
</dbReference>
<dbReference type="Pfam" id="PF00172">
    <property type="entry name" value="Zn_clus"/>
    <property type="match status" value="1"/>
</dbReference>
<evidence type="ECO:0000313" key="4">
    <source>
        <dbReference type="EMBL" id="OBT96756.2"/>
    </source>
</evidence>
<evidence type="ECO:0000256" key="2">
    <source>
        <dbReference type="SAM" id="MobiDB-lite"/>
    </source>
</evidence>
<dbReference type="InterPro" id="IPR036864">
    <property type="entry name" value="Zn2-C6_fun-type_DNA-bd_sf"/>
</dbReference>
<feature type="compositionally biased region" description="Polar residues" evidence="2">
    <location>
        <begin position="1"/>
        <end position="10"/>
    </location>
</feature>
<dbReference type="GO" id="GO:0008270">
    <property type="term" value="F:zinc ion binding"/>
    <property type="evidence" value="ECO:0007669"/>
    <property type="project" value="InterPro"/>
</dbReference>
<dbReference type="Proteomes" id="UP000091956">
    <property type="component" value="Unassembled WGS sequence"/>
</dbReference>
<protein>
    <recommendedName>
        <fullName evidence="3">Zn(2)-C6 fungal-type domain-containing protein</fullName>
    </recommendedName>
</protein>
<dbReference type="AlphaFoldDB" id="A0A1B8GLS6"/>
<dbReference type="PROSITE" id="PS00463">
    <property type="entry name" value="ZN2_CY6_FUNGAL_1"/>
    <property type="match status" value="1"/>
</dbReference>
<dbReference type="InterPro" id="IPR001138">
    <property type="entry name" value="Zn2Cys6_DnaBD"/>
</dbReference>
<feature type="domain" description="Zn(2)-C6 fungal-type" evidence="3">
    <location>
        <begin position="46"/>
        <end position="76"/>
    </location>
</feature>
<evidence type="ECO:0000259" key="3">
    <source>
        <dbReference type="PROSITE" id="PS50048"/>
    </source>
</evidence>
<feature type="region of interest" description="Disordered" evidence="2">
    <location>
        <begin position="1"/>
        <end position="37"/>
    </location>
</feature>
<reference evidence="5" key="2">
    <citation type="journal article" date="2018" name="Nat. Commun.">
        <title>Extreme sensitivity to ultraviolet light in the fungal pathogen causing white-nose syndrome of bats.</title>
        <authorList>
            <person name="Palmer J.M."/>
            <person name="Drees K.P."/>
            <person name="Foster J.T."/>
            <person name="Lindner D.L."/>
        </authorList>
    </citation>
    <scope>NUCLEOTIDE SEQUENCE [LARGE SCALE GENOMIC DNA]</scope>
    <source>
        <strain evidence="5">UAMH 10579</strain>
    </source>
</reference>
<dbReference type="InterPro" id="IPR053181">
    <property type="entry name" value="EcdB-like_regulator"/>
</dbReference>